<name>A0ACB9B7I8_ARCLA</name>
<reference evidence="1 2" key="2">
    <citation type="journal article" date="2022" name="Mol. Ecol. Resour.">
        <title>The genomes of chicory, endive, great burdock and yacon provide insights into Asteraceae paleo-polyploidization history and plant inulin production.</title>
        <authorList>
            <person name="Fan W."/>
            <person name="Wang S."/>
            <person name="Wang H."/>
            <person name="Wang A."/>
            <person name="Jiang F."/>
            <person name="Liu H."/>
            <person name="Zhao H."/>
            <person name="Xu D."/>
            <person name="Zhang Y."/>
        </authorList>
    </citation>
    <scope>NUCLEOTIDE SEQUENCE [LARGE SCALE GENOMIC DNA]</scope>
    <source>
        <strain evidence="2">cv. Niubang</strain>
    </source>
</reference>
<dbReference type="Proteomes" id="UP001055879">
    <property type="component" value="Linkage Group LG06"/>
</dbReference>
<accession>A0ACB9B7I8</accession>
<comment type="caution">
    <text evidence="1">The sequence shown here is derived from an EMBL/GenBank/DDBJ whole genome shotgun (WGS) entry which is preliminary data.</text>
</comment>
<sequence>MKLPFCYERLNNSYSFDKSKFLSNNYFESYSSKELEAKPIEGKLYVPPLVLESKISELENTLAEERILMDLEQTVFFTVFRNSDFSKFSEASKSDDMSDLLDGEFDFLNSEGELDDCVGEFEFNVKLPDHSSFIINSFGLPSVYEKSETSTKVDKTVSVNSKNVKGKKKKSKHSQKQNTTGKPKKRQPFKTHSTSSKVSTVSDVKKKRN</sequence>
<organism evidence="1 2">
    <name type="scientific">Arctium lappa</name>
    <name type="common">Greater burdock</name>
    <name type="synonym">Lappa major</name>
    <dbReference type="NCBI Taxonomy" id="4217"/>
    <lineage>
        <taxon>Eukaryota</taxon>
        <taxon>Viridiplantae</taxon>
        <taxon>Streptophyta</taxon>
        <taxon>Embryophyta</taxon>
        <taxon>Tracheophyta</taxon>
        <taxon>Spermatophyta</taxon>
        <taxon>Magnoliopsida</taxon>
        <taxon>eudicotyledons</taxon>
        <taxon>Gunneridae</taxon>
        <taxon>Pentapetalae</taxon>
        <taxon>asterids</taxon>
        <taxon>campanulids</taxon>
        <taxon>Asterales</taxon>
        <taxon>Asteraceae</taxon>
        <taxon>Carduoideae</taxon>
        <taxon>Cardueae</taxon>
        <taxon>Arctiinae</taxon>
        <taxon>Arctium</taxon>
    </lineage>
</organism>
<keyword evidence="2" id="KW-1185">Reference proteome</keyword>
<protein>
    <submittedName>
        <fullName evidence="1">Uncharacterized protein</fullName>
    </submittedName>
</protein>
<evidence type="ECO:0000313" key="2">
    <source>
        <dbReference type="Proteomes" id="UP001055879"/>
    </source>
</evidence>
<dbReference type="EMBL" id="CM042052">
    <property type="protein sequence ID" value="KAI3718397.1"/>
    <property type="molecule type" value="Genomic_DNA"/>
</dbReference>
<reference evidence="2" key="1">
    <citation type="journal article" date="2022" name="Mol. Ecol. Resour.">
        <title>The genomes of chicory, endive, great burdock and yacon provide insights into Asteraceae palaeo-polyploidization history and plant inulin production.</title>
        <authorList>
            <person name="Fan W."/>
            <person name="Wang S."/>
            <person name="Wang H."/>
            <person name="Wang A."/>
            <person name="Jiang F."/>
            <person name="Liu H."/>
            <person name="Zhao H."/>
            <person name="Xu D."/>
            <person name="Zhang Y."/>
        </authorList>
    </citation>
    <scope>NUCLEOTIDE SEQUENCE [LARGE SCALE GENOMIC DNA]</scope>
    <source>
        <strain evidence="2">cv. Niubang</strain>
    </source>
</reference>
<evidence type="ECO:0000313" key="1">
    <source>
        <dbReference type="EMBL" id="KAI3718397.1"/>
    </source>
</evidence>
<gene>
    <name evidence="1" type="ORF">L6452_19266</name>
</gene>
<proteinExistence type="predicted"/>